<feature type="compositionally biased region" description="Basic and acidic residues" evidence="2">
    <location>
        <begin position="117"/>
        <end position="127"/>
    </location>
</feature>
<evidence type="ECO:0000313" key="3">
    <source>
        <dbReference type="EMBL" id="CAD8061319.1"/>
    </source>
</evidence>
<dbReference type="EMBL" id="CAJJDM010000030">
    <property type="protein sequence ID" value="CAD8061319.1"/>
    <property type="molecule type" value="Genomic_DNA"/>
</dbReference>
<dbReference type="Proteomes" id="UP000688137">
    <property type="component" value="Unassembled WGS sequence"/>
</dbReference>
<gene>
    <name evidence="3" type="ORF">PPRIM_AZ9-3.1.T0310249</name>
</gene>
<name>A0A8S1L0U5_PARPR</name>
<evidence type="ECO:0000313" key="4">
    <source>
        <dbReference type="Proteomes" id="UP000688137"/>
    </source>
</evidence>
<proteinExistence type="predicted"/>
<evidence type="ECO:0000256" key="1">
    <source>
        <dbReference type="SAM" id="Coils"/>
    </source>
</evidence>
<sequence>MDIGIGIGAFKFQNLVSNEMKITKDPEHKTRIRSQSRKSIQEKCKFQFQNSKKKFAHKQQEFECKEKFQTEVNEGDSSDSQMDDIQLLEYRRKKKQEFVFEVSDLSSSESFDSEIENDNHSEKRDNPNQEQHQNACQNLKNLAQSNNLSLQSQNTLQLVNSNKSQKHSIITKKQKILKSFRPALIKKDFQLLRSLKQNQDFLNNELATLEEYKIDREIVVDMDCQDIHTFMRLQNEVEEMRRKQMDFNKQKERHYEIVKNRSNNQPNKIATKPDENKLWIVMMAKKFIKSMKDKKNNESLNKLPSQQPVIRKSTRGSQIKQVS</sequence>
<dbReference type="OMA" id="KERHYEI"/>
<protein>
    <submittedName>
        <fullName evidence="3">Uncharacterized protein</fullName>
    </submittedName>
</protein>
<keyword evidence="4" id="KW-1185">Reference proteome</keyword>
<dbReference type="AlphaFoldDB" id="A0A8S1L0U5"/>
<accession>A0A8S1L0U5</accession>
<organism evidence="3 4">
    <name type="scientific">Paramecium primaurelia</name>
    <dbReference type="NCBI Taxonomy" id="5886"/>
    <lineage>
        <taxon>Eukaryota</taxon>
        <taxon>Sar</taxon>
        <taxon>Alveolata</taxon>
        <taxon>Ciliophora</taxon>
        <taxon>Intramacronucleata</taxon>
        <taxon>Oligohymenophorea</taxon>
        <taxon>Peniculida</taxon>
        <taxon>Parameciidae</taxon>
        <taxon>Paramecium</taxon>
    </lineage>
</organism>
<comment type="caution">
    <text evidence="3">The sequence shown here is derived from an EMBL/GenBank/DDBJ whole genome shotgun (WGS) entry which is preliminary data.</text>
</comment>
<feature type="coiled-coil region" evidence="1">
    <location>
        <begin position="192"/>
        <end position="250"/>
    </location>
</feature>
<feature type="region of interest" description="Disordered" evidence="2">
    <location>
        <begin position="292"/>
        <end position="323"/>
    </location>
</feature>
<reference evidence="3" key="1">
    <citation type="submission" date="2021-01" db="EMBL/GenBank/DDBJ databases">
        <authorList>
            <consortium name="Genoscope - CEA"/>
            <person name="William W."/>
        </authorList>
    </citation>
    <scope>NUCLEOTIDE SEQUENCE</scope>
</reference>
<feature type="compositionally biased region" description="Polar residues" evidence="2">
    <location>
        <begin position="298"/>
        <end position="308"/>
    </location>
</feature>
<feature type="region of interest" description="Disordered" evidence="2">
    <location>
        <begin position="110"/>
        <end position="133"/>
    </location>
</feature>
<keyword evidence="1" id="KW-0175">Coiled coil</keyword>
<evidence type="ECO:0000256" key="2">
    <source>
        <dbReference type="SAM" id="MobiDB-lite"/>
    </source>
</evidence>